<evidence type="ECO:0000313" key="2">
    <source>
        <dbReference type="Proteomes" id="UP000092631"/>
    </source>
</evidence>
<dbReference type="EMBL" id="CP015401">
    <property type="protein sequence ID" value="ANU56383.1"/>
    <property type="molecule type" value="Genomic_DNA"/>
</dbReference>
<accession>A0A1C7GVR0</accession>
<sequence>MNNGVLIPTFRQEEYANRLVELMQNDNLRTELQKNSFASIQRFYPKNIIPQWIRQFERLPFSR</sequence>
<dbReference type="KEGG" id="bcae:A4V03_01370"/>
<protein>
    <recommendedName>
        <fullName evidence="3">Glycosyltransferase</fullName>
    </recommendedName>
</protein>
<evidence type="ECO:0000313" key="1">
    <source>
        <dbReference type="EMBL" id="ANU56383.1"/>
    </source>
</evidence>
<name>A0A1C7GVR0_9BACE</name>
<evidence type="ECO:0008006" key="3">
    <source>
        <dbReference type="Google" id="ProtNLM"/>
    </source>
</evidence>
<organism evidence="1 2">
    <name type="scientific">Bacteroides caecimuris</name>
    <dbReference type="NCBI Taxonomy" id="1796613"/>
    <lineage>
        <taxon>Bacteria</taxon>
        <taxon>Pseudomonadati</taxon>
        <taxon>Bacteroidota</taxon>
        <taxon>Bacteroidia</taxon>
        <taxon>Bacteroidales</taxon>
        <taxon>Bacteroidaceae</taxon>
        <taxon>Bacteroides</taxon>
    </lineage>
</organism>
<proteinExistence type="predicted"/>
<reference evidence="2" key="1">
    <citation type="submission" date="2016-04" db="EMBL/GenBank/DDBJ databases">
        <title>Complete Genome Sequences of Twelve Strains of a Stable Defined Moderately Diverse Mouse Microbiota 2 (sDMDMm2).</title>
        <authorList>
            <person name="Uchimura Y."/>
            <person name="Wyss M."/>
            <person name="Brugiroux S."/>
            <person name="Limenitakis J.P."/>
            <person name="Stecher B."/>
            <person name="McCoy K.D."/>
            <person name="Macpherson A.J."/>
        </authorList>
    </citation>
    <scope>NUCLEOTIDE SEQUENCE [LARGE SCALE GENOMIC DNA]</scope>
    <source>
        <strain evidence="2">I48</strain>
    </source>
</reference>
<dbReference type="Proteomes" id="UP000092631">
    <property type="component" value="Chromosome"/>
</dbReference>
<keyword evidence="2" id="KW-1185">Reference proteome</keyword>
<dbReference type="SUPFAM" id="SSF53756">
    <property type="entry name" value="UDP-Glycosyltransferase/glycogen phosphorylase"/>
    <property type="match status" value="1"/>
</dbReference>
<gene>
    <name evidence="1" type="ORF">A4V03_01370</name>
</gene>
<dbReference type="AlphaFoldDB" id="A0A1C7GVR0"/>